<dbReference type="RefSeq" id="WP_220220612.1">
    <property type="nucleotide sequence ID" value="NZ_CP048268.1"/>
</dbReference>
<dbReference type="Gene3D" id="1.10.10.10">
    <property type="entry name" value="Winged helix-like DNA-binding domain superfamily/Winged helix DNA-binding domain"/>
    <property type="match status" value="1"/>
</dbReference>
<evidence type="ECO:0000259" key="5">
    <source>
        <dbReference type="PROSITE" id="PS51464"/>
    </source>
</evidence>
<accession>A0ABX8W9B9</accession>
<reference evidence="6 7" key="1">
    <citation type="submission" date="2020-01" db="EMBL/GenBank/DDBJ databases">
        <title>Vast differences in strain-level diversity in the gut microbiota of two closely related honey bee species.</title>
        <authorList>
            <person name="Ellegaard K.M."/>
            <person name="Suenami S."/>
            <person name="Miyazaki R."/>
            <person name="Engel P."/>
        </authorList>
    </citation>
    <scope>NUCLEOTIDE SEQUENCE [LARGE SCALE GENOMIC DNA]</scope>
    <source>
        <strain evidence="6 7">ESL0416</strain>
    </source>
</reference>
<evidence type="ECO:0000313" key="7">
    <source>
        <dbReference type="Proteomes" id="UP000826550"/>
    </source>
</evidence>
<dbReference type="InterPro" id="IPR009057">
    <property type="entry name" value="Homeodomain-like_sf"/>
</dbReference>
<evidence type="ECO:0000259" key="4">
    <source>
        <dbReference type="PROSITE" id="PS51071"/>
    </source>
</evidence>
<dbReference type="Proteomes" id="UP000826550">
    <property type="component" value="Chromosome"/>
</dbReference>
<dbReference type="Pfam" id="PF01418">
    <property type="entry name" value="HTH_6"/>
    <property type="match status" value="1"/>
</dbReference>
<keyword evidence="7" id="KW-1185">Reference proteome</keyword>
<organism evidence="6 7">
    <name type="scientific">Lactobacillus panisapium</name>
    <dbReference type="NCBI Taxonomy" id="2012495"/>
    <lineage>
        <taxon>Bacteria</taxon>
        <taxon>Bacillati</taxon>
        <taxon>Bacillota</taxon>
        <taxon>Bacilli</taxon>
        <taxon>Lactobacillales</taxon>
        <taxon>Lactobacillaceae</taxon>
        <taxon>Lactobacillus</taxon>
    </lineage>
</organism>
<feature type="domain" description="SIS" evidence="5">
    <location>
        <begin position="112"/>
        <end position="252"/>
    </location>
</feature>
<keyword evidence="1" id="KW-0805">Transcription regulation</keyword>
<dbReference type="EMBL" id="CP048268">
    <property type="protein sequence ID" value="QYN52128.1"/>
    <property type="molecule type" value="Genomic_DNA"/>
</dbReference>
<dbReference type="InterPro" id="IPR047640">
    <property type="entry name" value="RpiR-like"/>
</dbReference>
<evidence type="ECO:0000313" key="6">
    <source>
        <dbReference type="EMBL" id="QYN52128.1"/>
    </source>
</evidence>
<dbReference type="InterPro" id="IPR036388">
    <property type="entry name" value="WH-like_DNA-bd_sf"/>
</dbReference>
<dbReference type="PANTHER" id="PTHR30514">
    <property type="entry name" value="GLUCOKINASE"/>
    <property type="match status" value="1"/>
</dbReference>
<protein>
    <submittedName>
        <fullName evidence="6">MurR/RpiR family transcriptional regulator</fullName>
    </submittedName>
</protein>
<evidence type="ECO:0000256" key="1">
    <source>
        <dbReference type="ARBA" id="ARBA00023015"/>
    </source>
</evidence>
<keyword evidence="3" id="KW-0804">Transcription</keyword>
<dbReference type="InterPro" id="IPR000281">
    <property type="entry name" value="HTH_RpiR"/>
</dbReference>
<dbReference type="Gene3D" id="3.40.50.10490">
    <property type="entry name" value="Glucose-6-phosphate isomerase like protein, domain 1"/>
    <property type="match status" value="1"/>
</dbReference>
<dbReference type="PROSITE" id="PS51071">
    <property type="entry name" value="HTH_RPIR"/>
    <property type="match status" value="1"/>
</dbReference>
<proteinExistence type="predicted"/>
<gene>
    <name evidence="6" type="ORF">GYM71_01220</name>
</gene>
<dbReference type="PANTHER" id="PTHR30514:SF21">
    <property type="entry name" value="RPIR-FAMILY TRANSCRIPTIONAL REGULATOR"/>
    <property type="match status" value="1"/>
</dbReference>
<dbReference type="InterPro" id="IPR001347">
    <property type="entry name" value="SIS_dom"/>
</dbReference>
<dbReference type="SUPFAM" id="SSF46689">
    <property type="entry name" value="Homeodomain-like"/>
    <property type="match status" value="1"/>
</dbReference>
<sequence>MNPLVAIQKNYLSFSKNEKTIADYILQNSPKINNMKITELAQQTSTSSATITRFVKKIGCKSYSDMKVNIGHHLITNIAKNDDDIVSEVFTFYQTVIKNTQQMIDHNMIKQFIALLKKQEHIIVIGSSSSGVSADTFGLRLMRMGLDAQSFIDPNWMKMRASIASKQDLFLAISNSGVTKCIVDTLTLAKKNDAKIVSITSYMDNPVAQLSDLIFHVYNPRFANNEKFINSQFSNMYLIDILTSCLQEEDCFKNSMTTTRIAVDDR</sequence>
<dbReference type="SUPFAM" id="SSF53697">
    <property type="entry name" value="SIS domain"/>
    <property type="match status" value="1"/>
</dbReference>
<dbReference type="InterPro" id="IPR035472">
    <property type="entry name" value="RpiR-like_SIS"/>
</dbReference>
<keyword evidence="2" id="KW-0238">DNA-binding</keyword>
<feature type="domain" description="HTH rpiR-type" evidence="4">
    <location>
        <begin position="1"/>
        <end position="77"/>
    </location>
</feature>
<evidence type="ECO:0000256" key="3">
    <source>
        <dbReference type="ARBA" id="ARBA00023163"/>
    </source>
</evidence>
<dbReference type="Pfam" id="PF01380">
    <property type="entry name" value="SIS"/>
    <property type="match status" value="1"/>
</dbReference>
<dbReference type="CDD" id="cd05013">
    <property type="entry name" value="SIS_RpiR"/>
    <property type="match status" value="1"/>
</dbReference>
<evidence type="ECO:0000256" key="2">
    <source>
        <dbReference type="ARBA" id="ARBA00023125"/>
    </source>
</evidence>
<dbReference type="InterPro" id="IPR046348">
    <property type="entry name" value="SIS_dom_sf"/>
</dbReference>
<dbReference type="PROSITE" id="PS51464">
    <property type="entry name" value="SIS"/>
    <property type="match status" value="1"/>
</dbReference>
<name>A0ABX8W9B9_9LACO</name>